<reference evidence="9" key="2">
    <citation type="journal article" date="2014" name="BMC Genomics">
        <title>A genomic perspective to assessing quality of mass-reared SIT flies used in Mediterranean fruit fly (Ceratitis capitata) eradication in California.</title>
        <authorList>
            <person name="Calla B."/>
            <person name="Hall B."/>
            <person name="Hou S."/>
            <person name="Geib S.M."/>
        </authorList>
    </citation>
    <scope>NUCLEOTIDE SEQUENCE</scope>
</reference>
<keyword evidence="3 6" id="KW-0812">Transmembrane</keyword>
<dbReference type="Pfam" id="PF15982">
    <property type="entry name" value="TMEM135_C_rich"/>
    <property type="match status" value="1"/>
</dbReference>
<evidence type="ECO:0000256" key="2">
    <source>
        <dbReference type="ARBA" id="ARBA00008924"/>
    </source>
</evidence>
<evidence type="ECO:0000313" key="8">
    <source>
        <dbReference type="EMBL" id="CAD6994366.1"/>
    </source>
</evidence>
<evidence type="ECO:0000313" key="10">
    <source>
        <dbReference type="Proteomes" id="UP000606786"/>
    </source>
</evidence>
<dbReference type="EMBL" id="GAMC01001781">
    <property type="protein sequence ID" value="JAC04775.1"/>
    <property type="molecule type" value="mRNA"/>
</dbReference>
<evidence type="ECO:0000256" key="5">
    <source>
        <dbReference type="ARBA" id="ARBA00023136"/>
    </source>
</evidence>
<dbReference type="PANTHER" id="PTHR12459">
    <property type="entry name" value="TRANSMEMBRANE PROTEIN 135-RELATED"/>
    <property type="match status" value="1"/>
</dbReference>
<accession>W8CDK6</accession>
<organism evidence="9">
    <name type="scientific">Ceratitis capitata</name>
    <name type="common">Mediterranean fruit fly</name>
    <name type="synonym">Tephritis capitata</name>
    <dbReference type="NCBI Taxonomy" id="7213"/>
    <lineage>
        <taxon>Eukaryota</taxon>
        <taxon>Metazoa</taxon>
        <taxon>Ecdysozoa</taxon>
        <taxon>Arthropoda</taxon>
        <taxon>Hexapoda</taxon>
        <taxon>Insecta</taxon>
        <taxon>Pterygota</taxon>
        <taxon>Neoptera</taxon>
        <taxon>Endopterygota</taxon>
        <taxon>Diptera</taxon>
        <taxon>Brachycera</taxon>
        <taxon>Muscomorpha</taxon>
        <taxon>Tephritoidea</taxon>
        <taxon>Tephritidae</taxon>
        <taxon>Ceratitis</taxon>
        <taxon>Ceratitis</taxon>
    </lineage>
</organism>
<feature type="domain" description="Transmembrane protein 135 N-terminal" evidence="7">
    <location>
        <begin position="22"/>
        <end position="120"/>
    </location>
</feature>
<dbReference type="KEGG" id="ccat:101448894"/>
<dbReference type="GeneID" id="101448894"/>
<protein>
    <submittedName>
        <fullName evidence="8">(Mediterranean fruit fly) hypothetical protein</fullName>
    </submittedName>
    <submittedName>
        <fullName evidence="9">Transmembrane protein 135</fullName>
    </submittedName>
</protein>
<feature type="transmembrane region" description="Helical" evidence="6">
    <location>
        <begin position="38"/>
        <end position="58"/>
    </location>
</feature>
<evidence type="ECO:0000259" key="7">
    <source>
        <dbReference type="Pfam" id="PF15982"/>
    </source>
</evidence>
<name>W8CDK6_CERCA</name>
<dbReference type="Proteomes" id="UP000606786">
    <property type="component" value="Unassembled WGS sequence"/>
</dbReference>
<dbReference type="PANTHER" id="PTHR12459:SF15">
    <property type="entry name" value="TRANSMEMBRANE PROTEIN 135"/>
    <property type="match status" value="1"/>
</dbReference>
<comment type="subcellular location">
    <subcellularLocation>
        <location evidence="1">Endomembrane system</location>
        <topology evidence="1">Multi-pass membrane protein</topology>
    </subcellularLocation>
</comment>
<dbReference type="OrthoDB" id="291792at2759"/>
<feature type="transmembrane region" description="Helical" evidence="6">
    <location>
        <begin position="70"/>
        <end position="94"/>
    </location>
</feature>
<gene>
    <name evidence="9" type="primary">TM135</name>
    <name evidence="8" type="ORF">CCAP1982_LOCUS3119</name>
</gene>
<keyword evidence="10" id="KW-1185">Reference proteome</keyword>
<evidence type="ECO:0000313" key="9">
    <source>
        <dbReference type="EMBL" id="JAC04775.1"/>
    </source>
</evidence>
<reference evidence="9" key="1">
    <citation type="submission" date="2013-07" db="EMBL/GenBank/DDBJ databases">
        <authorList>
            <person name="Geib S."/>
        </authorList>
    </citation>
    <scope>NUCLEOTIDE SEQUENCE</scope>
</reference>
<sequence>MVVLSKLFKDGLEKGLQCSDLTHSGSCKQNVTLNTYKFLISNLKYFAPVIFLPLLVHLRSLNKKMLKDTFQYYIGAVAAGTTTGWCIMAMICLLRHVFGKFGYYTTAFLPSLIGSFATWAIPSPKVHRLYETSVFQCTIESFILQRKTMLTKLIAESKLLRTFIFMCCSSLIMNAKQEKSYRGFWLLQPTPTTTLVHPKNQAALNEEAEEESVHLLKPCSHKISSCVRYALQGAKTYFILGLTLDLIKMLMSKVATSEKGFMTKLLAKTGNFKIHSCALLTTYVTFYRLVHCYFNRVCGADTKLNHTAAAFLSGSSFIFYPKLTLFCYALVLGIQISWQHLEVYLSNEHEDAFEWIKNIPFSKLFYSLCLAYLVNTYCLRSRYVSGLGATIINGITNNYAKTINGNIERIEQQLASRSPSL</sequence>
<reference evidence="8" key="3">
    <citation type="submission" date="2020-11" db="EMBL/GenBank/DDBJ databases">
        <authorList>
            <person name="Whitehead M."/>
        </authorList>
    </citation>
    <scope>NUCLEOTIDE SEQUENCE</scope>
    <source>
        <strain evidence="8">EGII</strain>
    </source>
</reference>
<feature type="transmembrane region" description="Helical" evidence="6">
    <location>
        <begin position="101"/>
        <end position="121"/>
    </location>
</feature>
<keyword evidence="4 6" id="KW-1133">Transmembrane helix</keyword>
<dbReference type="GO" id="GO:0012505">
    <property type="term" value="C:endomembrane system"/>
    <property type="evidence" value="ECO:0007669"/>
    <property type="project" value="UniProtKB-SubCell"/>
</dbReference>
<evidence type="ECO:0000256" key="6">
    <source>
        <dbReference type="SAM" id="Phobius"/>
    </source>
</evidence>
<evidence type="ECO:0000256" key="3">
    <source>
        <dbReference type="ARBA" id="ARBA00022692"/>
    </source>
</evidence>
<evidence type="ECO:0000256" key="4">
    <source>
        <dbReference type="ARBA" id="ARBA00022989"/>
    </source>
</evidence>
<dbReference type="AlphaFoldDB" id="W8CDK6"/>
<evidence type="ECO:0000256" key="1">
    <source>
        <dbReference type="ARBA" id="ARBA00004127"/>
    </source>
</evidence>
<dbReference type="EMBL" id="CAJHJT010000001">
    <property type="protein sequence ID" value="CAD6994366.1"/>
    <property type="molecule type" value="Genomic_DNA"/>
</dbReference>
<comment type="similarity">
    <text evidence="2">Belongs to the TMEM135 family.</text>
</comment>
<keyword evidence="5 6" id="KW-0472">Membrane</keyword>
<dbReference type="InterPro" id="IPR031926">
    <property type="entry name" value="TMEM135_N"/>
</dbReference>
<proteinExistence type="evidence at transcript level"/>
<dbReference type="InterPro" id="IPR026749">
    <property type="entry name" value="Tmem135"/>
</dbReference>